<dbReference type="PROSITE" id="PS00483">
    <property type="entry name" value="DIHYDROOROTASE_2"/>
    <property type="match status" value="1"/>
</dbReference>
<dbReference type="PROSITE" id="PS00482">
    <property type="entry name" value="DIHYDROOROTASE_1"/>
    <property type="match status" value="1"/>
</dbReference>
<feature type="binding site" evidence="6">
    <location>
        <position position="100"/>
    </location>
    <ligand>
        <name>substrate</name>
    </ligand>
</feature>
<feature type="active site" evidence="6">
    <location>
        <position position="311"/>
    </location>
</feature>
<feature type="binding site" evidence="6">
    <location>
        <begin position="68"/>
        <end position="70"/>
    </location>
    <ligand>
        <name>substrate</name>
    </ligand>
</feature>
<dbReference type="Gene3D" id="2.30.40.10">
    <property type="entry name" value="Urease, subunit C, domain 1"/>
    <property type="match status" value="1"/>
</dbReference>
<keyword evidence="6" id="KW-0862">Zinc</keyword>
<dbReference type="InterPro" id="IPR011059">
    <property type="entry name" value="Metal-dep_hydrolase_composite"/>
</dbReference>
<dbReference type="UniPathway" id="UPA00070">
    <property type="reaction ID" value="UER00117"/>
</dbReference>
<dbReference type="NCBIfam" id="TIGR00857">
    <property type="entry name" value="pyrC_multi"/>
    <property type="match status" value="1"/>
</dbReference>
<evidence type="ECO:0000256" key="6">
    <source>
        <dbReference type="HAMAP-Rule" id="MF_00220"/>
    </source>
</evidence>
<feature type="binding site" evidence="6">
    <location>
        <position position="66"/>
    </location>
    <ligand>
        <name>Zn(2+)</name>
        <dbReference type="ChEBI" id="CHEBI:29105"/>
        <label>1</label>
    </ligand>
</feature>
<feature type="binding site" evidence="6">
    <location>
        <position position="185"/>
    </location>
    <ligand>
        <name>Zn(2+)</name>
        <dbReference type="ChEBI" id="CHEBI:29105"/>
        <label>2</label>
    </ligand>
</feature>
<keyword evidence="3 6" id="KW-0479">Metal-binding</keyword>
<gene>
    <name evidence="8" type="primary">pyrC_2</name>
    <name evidence="6" type="synonym">pyrC</name>
    <name evidence="8" type="ORF">LuPra_00661</name>
</gene>
<protein>
    <recommendedName>
        <fullName evidence="6">Dihydroorotase</fullName>
        <shortName evidence="6">DHOase</shortName>
        <ecNumber evidence="6">3.5.2.3</ecNumber>
    </recommendedName>
</protein>
<feature type="binding site" evidence="6">
    <location>
        <position position="68"/>
    </location>
    <ligand>
        <name>Zn(2+)</name>
        <dbReference type="ChEBI" id="CHEBI:29105"/>
        <label>1</label>
    </ligand>
</feature>
<dbReference type="EC" id="3.5.2.3" evidence="6"/>
<comment type="pathway">
    <text evidence="6">Pyrimidine metabolism; UMP biosynthesis via de novo pathway; (S)-dihydroorotate from bicarbonate: step 3/3.</text>
</comment>
<comment type="catalytic activity">
    <reaction evidence="6">
        <text>(S)-dihydroorotate + H2O = N-carbamoyl-L-aspartate + H(+)</text>
        <dbReference type="Rhea" id="RHEA:24296"/>
        <dbReference type="ChEBI" id="CHEBI:15377"/>
        <dbReference type="ChEBI" id="CHEBI:15378"/>
        <dbReference type="ChEBI" id="CHEBI:30864"/>
        <dbReference type="ChEBI" id="CHEBI:32814"/>
        <dbReference type="EC" id="3.5.2.3"/>
    </reaction>
</comment>
<dbReference type="AlphaFoldDB" id="A0A143PHD6"/>
<comment type="cofactor">
    <cofactor evidence="6">
        <name>Zn(2+)</name>
        <dbReference type="ChEBI" id="CHEBI:29105"/>
    </cofactor>
    <text evidence="6">Binds 2 Zn(2+) ions per subunit.</text>
</comment>
<evidence type="ECO:0000256" key="5">
    <source>
        <dbReference type="ARBA" id="ARBA00022975"/>
    </source>
</evidence>
<dbReference type="PANTHER" id="PTHR43668">
    <property type="entry name" value="ALLANTOINASE"/>
    <property type="match status" value="1"/>
</dbReference>
<evidence type="ECO:0000256" key="1">
    <source>
        <dbReference type="ARBA" id="ARBA00002368"/>
    </source>
</evidence>
<feature type="binding site" evidence="6">
    <location>
        <position position="284"/>
    </location>
    <ligand>
        <name>substrate</name>
    </ligand>
</feature>
<dbReference type="InterPro" id="IPR024403">
    <property type="entry name" value="DHOase_cat"/>
</dbReference>
<keyword evidence="4 6" id="KW-0378">Hydrolase</keyword>
<dbReference type="EMBL" id="CP015136">
    <property type="protein sequence ID" value="AMY07488.1"/>
    <property type="molecule type" value="Genomic_DNA"/>
</dbReference>
<dbReference type="PATRIC" id="fig|1813736.3.peg.695"/>
<dbReference type="KEGG" id="abac:LuPra_00661"/>
<dbReference type="GO" id="GO:0008270">
    <property type="term" value="F:zinc ion binding"/>
    <property type="evidence" value="ECO:0007669"/>
    <property type="project" value="UniProtKB-UniRule"/>
</dbReference>
<dbReference type="CDD" id="cd01317">
    <property type="entry name" value="DHOase_IIa"/>
    <property type="match status" value="1"/>
</dbReference>
<comment type="function">
    <text evidence="1 6">Catalyzes the reversible cyclization of carbamoyl aspartate to dihydroorotate.</text>
</comment>
<evidence type="ECO:0000256" key="2">
    <source>
        <dbReference type="ARBA" id="ARBA00010286"/>
    </source>
</evidence>
<feature type="binding site" evidence="6">
    <location>
        <position position="158"/>
    </location>
    <ligand>
        <name>Zn(2+)</name>
        <dbReference type="ChEBI" id="CHEBI:29105"/>
        <label>2</label>
    </ligand>
</feature>
<dbReference type="SUPFAM" id="SSF51338">
    <property type="entry name" value="Composite domain of metallo-dependent hydrolases"/>
    <property type="match status" value="1"/>
</dbReference>
<dbReference type="GO" id="GO:0044205">
    <property type="term" value="P:'de novo' UMP biosynthetic process"/>
    <property type="evidence" value="ECO:0007669"/>
    <property type="project" value="UniProtKB-UniRule"/>
</dbReference>
<evidence type="ECO:0000256" key="4">
    <source>
        <dbReference type="ARBA" id="ARBA00022801"/>
    </source>
</evidence>
<feature type="binding site" evidence="6">
    <location>
        <position position="158"/>
    </location>
    <ligand>
        <name>Zn(2+)</name>
        <dbReference type="ChEBI" id="CHEBI:29105"/>
        <label>1</label>
    </ligand>
</feature>
<evidence type="ECO:0000313" key="9">
    <source>
        <dbReference type="Proteomes" id="UP000076079"/>
    </source>
</evidence>
<evidence type="ECO:0000259" key="7">
    <source>
        <dbReference type="Pfam" id="PF12890"/>
    </source>
</evidence>
<feature type="binding site" evidence="6">
    <location>
        <position position="315"/>
    </location>
    <ligand>
        <name>substrate</name>
    </ligand>
</feature>
<dbReference type="Gene3D" id="3.20.20.140">
    <property type="entry name" value="Metal-dependent hydrolases"/>
    <property type="match status" value="1"/>
</dbReference>
<evidence type="ECO:0000256" key="3">
    <source>
        <dbReference type="ARBA" id="ARBA00022723"/>
    </source>
</evidence>
<dbReference type="Proteomes" id="UP000076079">
    <property type="component" value="Chromosome"/>
</dbReference>
<dbReference type="InterPro" id="IPR004722">
    <property type="entry name" value="DHOase"/>
</dbReference>
<sequence length="445" mass="46726">MTQGMTYILKNGRVVDPANGRDGIFDIEVRDGVIVRVGQDLPVPAGTTVLEVPAGCVVTPGLIDMHVHLREPGQEHKETVASGVTAAVAGGFTAVACMPNTSPINDSAAVTRYIRDKADAAGLARVYPIGAASVGSKGEQLAEIGELKTAGCVAVSDDGHPIRTALLMRRVLEYAGMLDVLVIDHCEDPTLKGDGVVHEGPVASELGLHGIPGEAEELWIERDITLAGLTRTPFHVAHLSTAGSLRAVRAGKARGIQVTCEVAPHHFVLTDEALRSYDTNTKMNPPLRPQADVDALVDGLADGSVDVIATDHAPHHADEKALSYDQAPFGITGLETAVSLTFDRLVHTGRIGLSRMVELLSVNPARILKVTGGALSEGAPADISVLAPDLKVTVRASTQRSLSRNMPFEGWDLRGGVAATIVGGRVVYRNTAVEGLGAWPPAAVQ</sequence>
<dbReference type="Pfam" id="PF12890">
    <property type="entry name" value="DHOase"/>
    <property type="match status" value="1"/>
</dbReference>
<keyword evidence="5 6" id="KW-0665">Pyrimidine biosynthesis</keyword>
<comment type="similarity">
    <text evidence="2 6">Belongs to the metallo-dependent hydrolases superfamily. DHOase family. Class I DHOase subfamily.</text>
</comment>
<dbReference type="GO" id="GO:0006145">
    <property type="term" value="P:purine nucleobase catabolic process"/>
    <property type="evidence" value="ECO:0007669"/>
    <property type="project" value="TreeGrafter"/>
</dbReference>
<dbReference type="GO" id="GO:0005737">
    <property type="term" value="C:cytoplasm"/>
    <property type="evidence" value="ECO:0007669"/>
    <property type="project" value="TreeGrafter"/>
</dbReference>
<evidence type="ECO:0000313" key="8">
    <source>
        <dbReference type="EMBL" id="AMY07488.1"/>
    </source>
</evidence>
<accession>A0A143PHD6</accession>
<organism evidence="8 9">
    <name type="scientific">Luteitalea pratensis</name>
    <dbReference type="NCBI Taxonomy" id="1855912"/>
    <lineage>
        <taxon>Bacteria</taxon>
        <taxon>Pseudomonadati</taxon>
        <taxon>Acidobacteriota</taxon>
        <taxon>Vicinamibacteria</taxon>
        <taxon>Vicinamibacterales</taxon>
        <taxon>Vicinamibacteraceae</taxon>
        <taxon>Luteitalea</taxon>
    </lineage>
</organism>
<proteinExistence type="inferred from homology"/>
<feature type="binding site" evidence="6">
    <location>
        <position position="238"/>
    </location>
    <ligand>
        <name>Zn(2+)</name>
        <dbReference type="ChEBI" id="CHEBI:29105"/>
        <label>2</label>
    </ligand>
</feature>
<dbReference type="HAMAP" id="MF_00220_B">
    <property type="entry name" value="PyrC_classI_B"/>
    <property type="match status" value="1"/>
</dbReference>
<dbReference type="GO" id="GO:0004038">
    <property type="term" value="F:allantoinase activity"/>
    <property type="evidence" value="ECO:0007669"/>
    <property type="project" value="TreeGrafter"/>
</dbReference>
<feature type="binding site" evidence="6">
    <location>
        <begin position="329"/>
        <end position="330"/>
    </location>
    <ligand>
        <name>substrate</name>
    </ligand>
</feature>
<dbReference type="InterPro" id="IPR032466">
    <property type="entry name" value="Metal_Hydrolase"/>
</dbReference>
<name>A0A143PHD6_LUTPR</name>
<dbReference type="InterPro" id="IPR002195">
    <property type="entry name" value="Dihydroorotase_CS"/>
</dbReference>
<feature type="domain" description="Dihydroorotase catalytic" evidence="7">
    <location>
        <begin position="56"/>
        <end position="241"/>
    </location>
</feature>
<dbReference type="STRING" id="1855912.LuPra_00661"/>
<feature type="binding site" evidence="6">
    <location>
        <position position="311"/>
    </location>
    <ligand>
        <name>Zn(2+)</name>
        <dbReference type="ChEBI" id="CHEBI:29105"/>
        <label>1</label>
    </ligand>
</feature>
<dbReference type="GO" id="GO:0004151">
    <property type="term" value="F:dihydroorotase activity"/>
    <property type="evidence" value="ECO:0007669"/>
    <property type="project" value="UniProtKB-UniRule"/>
</dbReference>
<keyword evidence="9" id="KW-1185">Reference proteome</keyword>
<dbReference type="PANTHER" id="PTHR43668:SF2">
    <property type="entry name" value="ALLANTOINASE"/>
    <property type="match status" value="1"/>
</dbReference>
<dbReference type="SUPFAM" id="SSF51556">
    <property type="entry name" value="Metallo-dependent hydrolases"/>
    <property type="match status" value="1"/>
</dbReference>
<reference evidence="9" key="2">
    <citation type="submission" date="2016-04" db="EMBL/GenBank/DDBJ databases">
        <title>First Complete Genome Sequence of a Subdivision 6 Acidobacterium.</title>
        <authorList>
            <person name="Huang S."/>
            <person name="Vieira S."/>
            <person name="Bunk B."/>
            <person name="Riedel T."/>
            <person name="Sproeer C."/>
            <person name="Overmann J."/>
        </authorList>
    </citation>
    <scope>NUCLEOTIDE SEQUENCE [LARGE SCALE GENOMIC DNA]</scope>
    <source>
        <strain evidence="9">DSM 100886 HEG_-6_39</strain>
    </source>
</reference>
<reference evidence="8 9" key="1">
    <citation type="journal article" date="2016" name="Genome Announc.">
        <title>First Complete Genome Sequence of a Subdivision 6 Acidobacterium Strain.</title>
        <authorList>
            <person name="Huang S."/>
            <person name="Vieira S."/>
            <person name="Bunk B."/>
            <person name="Riedel T."/>
            <person name="Sproer C."/>
            <person name="Overmann J."/>
        </authorList>
    </citation>
    <scope>NUCLEOTIDE SEQUENCE [LARGE SCALE GENOMIC DNA]</scope>
    <source>
        <strain evidence="9">DSM 100886 HEG_-6_39</strain>
    </source>
</reference>
<dbReference type="InterPro" id="IPR050138">
    <property type="entry name" value="DHOase/Allantoinase_Hydrolase"/>
</dbReference>